<dbReference type="RefSeq" id="WP_136082679.1">
    <property type="nucleotide sequence ID" value="NZ_CAAHFG010000004.1"/>
</dbReference>
<protein>
    <submittedName>
        <fullName evidence="2">Uncharacterized protein</fullName>
    </submittedName>
</protein>
<organism evidence="2 3">
    <name type="scientific">Pontiella desulfatans</name>
    <dbReference type="NCBI Taxonomy" id="2750659"/>
    <lineage>
        <taxon>Bacteria</taxon>
        <taxon>Pseudomonadati</taxon>
        <taxon>Kiritimatiellota</taxon>
        <taxon>Kiritimatiellia</taxon>
        <taxon>Kiritimatiellales</taxon>
        <taxon>Pontiellaceae</taxon>
        <taxon>Pontiella</taxon>
    </lineage>
</organism>
<reference evidence="2 3" key="1">
    <citation type="submission" date="2019-04" db="EMBL/GenBank/DDBJ databases">
        <authorList>
            <person name="Van Vliet M D."/>
        </authorList>
    </citation>
    <scope>NUCLEOTIDE SEQUENCE [LARGE SCALE GENOMIC DNA]</scope>
    <source>
        <strain evidence="2 3">F1</strain>
    </source>
</reference>
<sequence>MKKLIVVALSCVVASSVMAKDAAFQLSLTPDIALQDRDANITGVSLGVWNENPSPTFNWQFGFVNGATGDSVGLQWFIFLPTIFNYAENYTGAQMGWVNYASGDMKGLQWGWIGNYAGNLTGVQLGTVNIAQGVEAGFQWGLVNYAATANNLFQLGLVNIIADNAWFKDFPGDLAQGMIIVNWSFGGE</sequence>
<feature type="chain" id="PRO_5025485736" evidence="1">
    <location>
        <begin position="20"/>
        <end position="188"/>
    </location>
</feature>
<name>A0A6C2UAU5_PONDE</name>
<evidence type="ECO:0000313" key="3">
    <source>
        <dbReference type="Proteomes" id="UP000366872"/>
    </source>
</evidence>
<keyword evidence="1" id="KW-0732">Signal</keyword>
<dbReference type="AlphaFoldDB" id="A0A6C2UAU5"/>
<accession>A0A6C2UAU5</accession>
<keyword evidence="3" id="KW-1185">Reference proteome</keyword>
<dbReference type="EMBL" id="CAAHFG010000004">
    <property type="protein sequence ID" value="VGO17190.1"/>
    <property type="molecule type" value="Genomic_DNA"/>
</dbReference>
<evidence type="ECO:0000313" key="2">
    <source>
        <dbReference type="EMBL" id="VGO17190.1"/>
    </source>
</evidence>
<gene>
    <name evidence="2" type="ORF">PDESU_05785</name>
</gene>
<proteinExistence type="predicted"/>
<evidence type="ECO:0000256" key="1">
    <source>
        <dbReference type="SAM" id="SignalP"/>
    </source>
</evidence>
<feature type="signal peptide" evidence="1">
    <location>
        <begin position="1"/>
        <end position="19"/>
    </location>
</feature>
<dbReference type="Proteomes" id="UP000366872">
    <property type="component" value="Unassembled WGS sequence"/>
</dbReference>